<evidence type="ECO:0000259" key="2">
    <source>
        <dbReference type="Pfam" id="PF23055"/>
    </source>
</evidence>
<evidence type="ECO:0000313" key="4">
    <source>
        <dbReference type="WBParaSite" id="TMUE_0000001895.1"/>
    </source>
</evidence>
<dbReference type="Pfam" id="PF23055">
    <property type="entry name" value="DUF7041"/>
    <property type="match status" value="1"/>
</dbReference>
<accession>A0A5S6Q3T0</accession>
<evidence type="ECO:0000256" key="1">
    <source>
        <dbReference type="SAM" id="MobiDB-lite"/>
    </source>
</evidence>
<protein>
    <submittedName>
        <fullName evidence="4">Retrotransposon gag domain-containing protein</fullName>
    </submittedName>
</protein>
<organism evidence="3 4">
    <name type="scientific">Trichuris muris</name>
    <name type="common">Mouse whipworm</name>
    <dbReference type="NCBI Taxonomy" id="70415"/>
    <lineage>
        <taxon>Eukaryota</taxon>
        <taxon>Metazoa</taxon>
        <taxon>Ecdysozoa</taxon>
        <taxon>Nematoda</taxon>
        <taxon>Enoplea</taxon>
        <taxon>Dorylaimia</taxon>
        <taxon>Trichinellida</taxon>
        <taxon>Trichuridae</taxon>
        <taxon>Trichuris</taxon>
    </lineage>
</organism>
<feature type="domain" description="DUF7041" evidence="2">
    <location>
        <begin position="15"/>
        <end position="98"/>
    </location>
</feature>
<dbReference type="PANTHER" id="PTHR33327">
    <property type="entry name" value="ENDONUCLEASE"/>
    <property type="match status" value="1"/>
</dbReference>
<dbReference type="AlphaFoldDB" id="A0A5S6Q3T0"/>
<feature type="region of interest" description="Disordered" evidence="1">
    <location>
        <begin position="198"/>
        <end position="220"/>
    </location>
</feature>
<dbReference type="WBParaSite" id="TMUE_0000001895.1">
    <property type="protein sequence ID" value="TMUE_0000001895.1"/>
    <property type="gene ID" value="WBGene00291638"/>
</dbReference>
<dbReference type="STRING" id="70415.A0A5S6Q3T0"/>
<sequence length="261" mass="29723">MPPTTLTTISTTISVPTFNSADPELWFVRLDLFFAQQNVSDEATKLQLAFTGMSDEVLASFRDFIFNATKEAKPFTAFKQLCLKRLTDSKERRIHQALHAEELGDRKPSEFLRYLQQLLERPLSDPILRELFLSRLPNHVRSTLVPFSDLELGQLAELADRVIVHQSTPICAVSQANAATEERLLRVEKLLEELLLEQRRRPRSPRSSETRRSPTPTRLGRSTMAEVPLCYYHRTFGNRARKCTPPCAADSRSGNAAGQRR</sequence>
<dbReference type="InterPro" id="IPR055469">
    <property type="entry name" value="DUF7041"/>
</dbReference>
<dbReference type="Proteomes" id="UP000046395">
    <property type="component" value="Unassembled WGS sequence"/>
</dbReference>
<dbReference type="PANTHER" id="PTHR33327:SF3">
    <property type="entry name" value="RNA-DIRECTED DNA POLYMERASE"/>
    <property type="match status" value="1"/>
</dbReference>
<keyword evidence="3" id="KW-1185">Reference proteome</keyword>
<reference evidence="4" key="1">
    <citation type="submission" date="2019-12" db="UniProtKB">
        <authorList>
            <consortium name="WormBaseParasite"/>
        </authorList>
    </citation>
    <scope>IDENTIFICATION</scope>
</reference>
<evidence type="ECO:0000313" key="3">
    <source>
        <dbReference type="Proteomes" id="UP000046395"/>
    </source>
</evidence>
<name>A0A5S6Q3T0_TRIMR</name>
<proteinExistence type="predicted"/>